<feature type="compositionally biased region" description="Pro residues" evidence="1">
    <location>
        <begin position="53"/>
        <end position="73"/>
    </location>
</feature>
<feature type="region of interest" description="Disordered" evidence="1">
    <location>
        <begin position="39"/>
        <end position="77"/>
    </location>
</feature>
<dbReference type="SUPFAM" id="SSF56601">
    <property type="entry name" value="beta-lactamase/transpeptidase-like"/>
    <property type="match status" value="1"/>
</dbReference>
<dbReference type="EMBL" id="SNYN01000016">
    <property type="protein sequence ID" value="TDQ49215.1"/>
    <property type="molecule type" value="Genomic_DNA"/>
</dbReference>
<organism evidence="3 4">
    <name type="scientific">Actinorugispora endophytica</name>
    <dbReference type="NCBI Taxonomy" id="1605990"/>
    <lineage>
        <taxon>Bacteria</taxon>
        <taxon>Bacillati</taxon>
        <taxon>Actinomycetota</taxon>
        <taxon>Actinomycetes</taxon>
        <taxon>Streptosporangiales</taxon>
        <taxon>Nocardiopsidaceae</taxon>
        <taxon>Actinorugispora</taxon>
    </lineage>
</organism>
<dbReference type="GO" id="GO:0030655">
    <property type="term" value="P:beta-lactam antibiotic catabolic process"/>
    <property type="evidence" value="ECO:0007669"/>
    <property type="project" value="InterPro"/>
</dbReference>
<dbReference type="OrthoDB" id="3524371at2"/>
<dbReference type="Proteomes" id="UP000295281">
    <property type="component" value="Unassembled WGS sequence"/>
</dbReference>
<keyword evidence="4" id="KW-1185">Reference proteome</keyword>
<feature type="domain" description="Beta-lactamase class A catalytic" evidence="2">
    <location>
        <begin position="146"/>
        <end position="286"/>
    </location>
</feature>
<sequence length="330" mass="35097">MRQRSVRSGRPFPPSSLRGALVLALLFLLPAVPAVALPPDPPGARARAAPEWAGPPQPSAPGLPDASRPPPLTPAESERLTGALGDYLDGRGGRLSISLHDLATGADYSYGPEETYVTASLAKLDILVLLLLRADDEGRELSESERELASRMIRYSDNDAADVLYSRIGFDAGFAEGNERLGLRATEPASGVWGATRTTTADQIRLLRAVFTDEGPLSERSRRYARGLLGSVAPEQAWGVSAAAEEGDTVELKNGWVPRESDGNRWVITSAGHVTGAGHEYLIAVLSDQHRDYQAGIECVEHVVTEVAAALGGDHSEDVPPRSGAVDGRP</sequence>
<name>A0A4R6UUY3_9ACTN</name>
<reference evidence="3 4" key="1">
    <citation type="submission" date="2019-03" db="EMBL/GenBank/DDBJ databases">
        <title>Genomic Encyclopedia of Type Strains, Phase IV (KMG-IV): sequencing the most valuable type-strain genomes for metagenomic binning, comparative biology and taxonomic classification.</title>
        <authorList>
            <person name="Goeker M."/>
        </authorList>
    </citation>
    <scope>NUCLEOTIDE SEQUENCE [LARGE SCALE GENOMIC DNA]</scope>
    <source>
        <strain evidence="3 4">DSM 46770</strain>
    </source>
</reference>
<accession>A0A4R6UUY3</accession>
<evidence type="ECO:0000313" key="4">
    <source>
        <dbReference type="Proteomes" id="UP000295281"/>
    </source>
</evidence>
<evidence type="ECO:0000259" key="2">
    <source>
        <dbReference type="Pfam" id="PF13354"/>
    </source>
</evidence>
<dbReference type="Gene3D" id="3.40.710.10">
    <property type="entry name" value="DD-peptidase/beta-lactamase superfamily"/>
    <property type="match status" value="1"/>
</dbReference>
<dbReference type="InterPro" id="IPR012338">
    <property type="entry name" value="Beta-lactam/transpept-like"/>
</dbReference>
<dbReference type="InterPro" id="IPR045155">
    <property type="entry name" value="Beta-lactam_cat"/>
</dbReference>
<dbReference type="InterPro" id="IPR000871">
    <property type="entry name" value="Beta-lactam_class-A"/>
</dbReference>
<dbReference type="GO" id="GO:0046677">
    <property type="term" value="P:response to antibiotic"/>
    <property type="evidence" value="ECO:0007669"/>
    <property type="project" value="InterPro"/>
</dbReference>
<proteinExistence type="predicted"/>
<dbReference type="GO" id="GO:0008800">
    <property type="term" value="F:beta-lactamase activity"/>
    <property type="evidence" value="ECO:0007669"/>
    <property type="project" value="InterPro"/>
</dbReference>
<dbReference type="PANTHER" id="PTHR35333">
    <property type="entry name" value="BETA-LACTAMASE"/>
    <property type="match status" value="1"/>
</dbReference>
<protein>
    <submittedName>
        <fullName evidence="3">Beta-lactamase class A</fullName>
    </submittedName>
</protein>
<dbReference type="AlphaFoldDB" id="A0A4R6UUY3"/>
<feature type="compositionally biased region" description="Low complexity" evidence="1">
    <location>
        <begin position="43"/>
        <end position="52"/>
    </location>
</feature>
<gene>
    <name evidence="3" type="ORF">EV190_11611</name>
</gene>
<comment type="caution">
    <text evidence="3">The sequence shown here is derived from an EMBL/GenBank/DDBJ whole genome shotgun (WGS) entry which is preliminary data.</text>
</comment>
<dbReference type="PANTHER" id="PTHR35333:SF3">
    <property type="entry name" value="BETA-LACTAMASE-TYPE TRANSPEPTIDASE FOLD CONTAINING PROTEIN"/>
    <property type="match status" value="1"/>
</dbReference>
<evidence type="ECO:0000313" key="3">
    <source>
        <dbReference type="EMBL" id="TDQ49215.1"/>
    </source>
</evidence>
<evidence type="ECO:0000256" key="1">
    <source>
        <dbReference type="SAM" id="MobiDB-lite"/>
    </source>
</evidence>
<dbReference type="Pfam" id="PF13354">
    <property type="entry name" value="Beta-lactamase2"/>
    <property type="match status" value="1"/>
</dbReference>